<dbReference type="GO" id="GO:0006508">
    <property type="term" value="P:proteolysis"/>
    <property type="evidence" value="ECO:0007669"/>
    <property type="project" value="UniProtKB-KW"/>
</dbReference>
<dbReference type="Gene3D" id="3.60.20.30">
    <property type="entry name" value="(Glycosyl)asparaginase"/>
    <property type="match status" value="1"/>
</dbReference>
<feature type="active site" description="Nucleophile" evidence="4">
    <location>
        <position position="158"/>
    </location>
</feature>
<dbReference type="GO" id="GO:0016811">
    <property type="term" value="F:hydrolase activity, acting on carbon-nitrogen (but not peptide) bonds, in linear amides"/>
    <property type="evidence" value="ECO:0007669"/>
    <property type="project" value="UniProtKB-ARBA"/>
</dbReference>
<evidence type="ECO:0000256" key="1">
    <source>
        <dbReference type="ARBA" id="ARBA00022670"/>
    </source>
</evidence>
<protein>
    <submittedName>
        <fullName evidence="7">Isoaspartyl peptidase/L-asparaginase</fullName>
    </submittedName>
</protein>
<feature type="site" description="Cleavage; by autolysis" evidence="6">
    <location>
        <begin position="157"/>
        <end position="158"/>
    </location>
</feature>
<keyword evidence="8" id="KW-1185">Reference proteome</keyword>
<evidence type="ECO:0000313" key="8">
    <source>
        <dbReference type="Proteomes" id="UP000594468"/>
    </source>
</evidence>
<dbReference type="InterPro" id="IPR000246">
    <property type="entry name" value="Peptidase_T2"/>
</dbReference>
<name>A0A7S8EDM8_9CHLR</name>
<proteinExistence type="predicted"/>
<sequence length="298" mass="30919">MKPSLIVHGGAWDWSDDKDSPILAAMQEATRIGWQLLQAGSSAMDAVEKAVNYLEDHPLFDAGTGSHLNANGIVEMDALLINGDGPDFGAVAAVTQIQHPITLARHVLENTRHNFFVGAGADELAQRLGLPIIANEMLVTEAERDFFNRSKTATGPDTVGAVAIDHTGSIAVATSTGGTPHKPAGRVGDSPMFGAGGYADSRFGGAGATGYGEQSMRLLLSKAVVDQIASGKSAQAAAEAAISQSKQLIDDLKVGVIAIDSQGRIGAAHSTAKIALSWVDEHGQIQVRVKLPPVGEAG</sequence>
<keyword evidence="1" id="KW-0645">Protease</keyword>
<dbReference type="GO" id="GO:0008233">
    <property type="term" value="F:peptidase activity"/>
    <property type="evidence" value="ECO:0007669"/>
    <property type="project" value="UniProtKB-KW"/>
</dbReference>
<feature type="binding site" evidence="5">
    <location>
        <begin position="186"/>
        <end position="189"/>
    </location>
    <ligand>
        <name>substrate</name>
    </ligand>
</feature>
<evidence type="ECO:0000256" key="4">
    <source>
        <dbReference type="PIRSR" id="PIRSR600246-1"/>
    </source>
</evidence>
<feature type="binding site" evidence="5">
    <location>
        <begin position="209"/>
        <end position="212"/>
    </location>
    <ligand>
        <name>substrate</name>
    </ligand>
</feature>
<dbReference type="GO" id="GO:0005737">
    <property type="term" value="C:cytoplasm"/>
    <property type="evidence" value="ECO:0007669"/>
    <property type="project" value="TreeGrafter"/>
</dbReference>
<dbReference type="Pfam" id="PF01112">
    <property type="entry name" value="Asparaginase_2"/>
    <property type="match status" value="1"/>
</dbReference>
<keyword evidence="2" id="KW-0378">Hydrolase</keyword>
<evidence type="ECO:0000256" key="5">
    <source>
        <dbReference type="PIRSR" id="PIRSR600246-2"/>
    </source>
</evidence>
<dbReference type="AlphaFoldDB" id="A0A7S8EDM8"/>
<evidence type="ECO:0000256" key="3">
    <source>
        <dbReference type="ARBA" id="ARBA00022813"/>
    </source>
</evidence>
<keyword evidence="3" id="KW-0068">Autocatalytic cleavage</keyword>
<evidence type="ECO:0000256" key="2">
    <source>
        <dbReference type="ARBA" id="ARBA00022801"/>
    </source>
</evidence>
<evidence type="ECO:0000256" key="6">
    <source>
        <dbReference type="PIRSR" id="PIRSR600246-3"/>
    </source>
</evidence>
<accession>A0A7S8EDM8</accession>
<dbReference type="PANTHER" id="PTHR10188:SF6">
    <property type="entry name" value="N(4)-(BETA-N-ACETYLGLUCOSAMINYL)-L-ASPARAGINASE"/>
    <property type="match status" value="1"/>
</dbReference>
<dbReference type="KEGG" id="pmet:G4Y79_12005"/>
<dbReference type="FunFam" id="3.60.20.30:FF:000001">
    <property type="entry name" value="Isoaspartyl peptidase/L-asparaginase"/>
    <property type="match status" value="1"/>
</dbReference>
<dbReference type="RefSeq" id="WP_195173116.1">
    <property type="nucleotide sequence ID" value="NZ_CP062983.1"/>
</dbReference>
<dbReference type="InterPro" id="IPR029055">
    <property type="entry name" value="Ntn_hydrolases_N"/>
</dbReference>
<gene>
    <name evidence="7" type="ORF">G4Y79_12005</name>
</gene>
<organism evidence="7 8">
    <name type="scientific">Phototrophicus methaneseepsis</name>
    <dbReference type="NCBI Taxonomy" id="2710758"/>
    <lineage>
        <taxon>Bacteria</taxon>
        <taxon>Bacillati</taxon>
        <taxon>Chloroflexota</taxon>
        <taxon>Candidatus Thermofontia</taxon>
        <taxon>Phototrophicales</taxon>
        <taxon>Phototrophicaceae</taxon>
        <taxon>Phototrophicus</taxon>
    </lineage>
</organism>
<evidence type="ECO:0000313" key="7">
    <source>
        <dbReference type="EMBL" id="QPC85053.1"/>
    </source>
</evidence>
<dbReference type="PANTHER" id="PTHR10188">
    <property type="entry name" value="L-ASPARAGINASE"/>
    <property type="match status" value="1"/>
</dbReference>
<dbReference type="Proteomes" id="UP000594468">
    <property type="component" value="Chromosome"/>
</dbReference>
<dbReference type="SUPFAM" id="SSF56235">
    <property type="entry name" value="N-terminal nucleophile aminohydrolases (Ntn hydrolases)"/>
    <property type="match status" value="1"/>
</dbReference>
<dbReference type="EMBL" id="CP062983">
    <property type="protein sequence ID" value="QPC85053.1"/>
    <property type="molecule type" value="Genomic_DNA"/>
</dbReference>
<reference evidence="7 8" key="1">
    <citation type="submission" date="2020-02" db="EMBL/GenBank/DDBJ databases">
        <authorList>
            <person name="Zheng R.K."/>
            <person name="Sun C.M."/>
        </authorList>
    </citation>
    <scope>NUCLEOTIDE SEQUENCE [LARGE SCALE GENOMIC DNA]</scope>
    <source>
        <strain evidence="8">rifampicinis</strain>
    </source>
</reference>